<reference evidence="1" key="1">
    <citation type="submission" date="2020-09" db="EMBL/GenBank/DDBJ databases">
        <authorList>
            <person name="Kim M.K."/>
        </authorList>
    </citation>
    <scope>NUCLEOTIDE SEQUENCE</scope>
    <source>
        <strain evidence="1">BT664</strain>
    </source>
</reference>
<protein>
    <submittedName>
        <fullName evidence="1">Uncharacterized protein</fullName>
    </submittedName>
</protein>
<proteinExistence type="predicted"/>
<name>A0A927GK72_9BACT</name>
<comment type="caution">
    <text evidence="1">The sequence shown here is derived from an EMBL/GenBank/DDBJ whole genome shotgun (WGS) entry which is preliminary data.</text>
</comment>
<evidence type="ECO:0000313" key="2">
    <source>
        <dbReference type="Proteomes" id="UP000612233"/>
    </source>
</evidence>
<dbReference type="EMBL" id="JACXAD010000014">
    <property type="protein sequence ID" value="MBD2768879.1"/>
    <property type="molecule type" value="Genomic_DNA"/>
</dbReference>
<evidence type="ECO:0000313" key="1">
    <source>
        <dbReference type="EMBL" id="MBD2768879.1"/>
    </source>
</evidence>
<dbReference type="AlphaFoldDB" id="A0A927GK72"/>
<dbReference type="Proteomes" id="UP000612233">
    <property type="component" value="Unassembled WGS sequence"/>
</dbReference>
<gene>
    <name evidence="1" type="ORF">IC235_13375</name>
</gene>
<sequence length="187" mass="20760">MTTPPWLSFLFALALGLLQGPTLRAQCLPLERLDQGVAAGRVTADSLSALLPAEGWTIHRGDTPYWTYVAPGQIALDSEQGDAWVGLRRSNKQGYYDLVYKTTHRECINQLRAELRRRGKLKAEFINCVQCEGERLVGKDYTVTIFTQKSGYATKRTAYPYVLVIRRTVAGASNLAPEVSSQVIAKP</sequence>
<dbReference type="RefSeq" id="WP_191005690.1">
    <property type="nucleotide sequence ID" value="NZ_JACXAD010000014.1"/>
</dbReference>
<accession>A0A927GK72</accession>
<organism evidence="1 2">
    <name type="scientific">Hymenobacter montanus</name>
    <dbReference type="NCBI Taxonomy" id="2771359"/>
    <lineage>
        <taxon>Bacteria</taxon>
        <taxon>Pseudomonadati</taxon>
        <taxon>Bacteroidota</taxon>
        <taxon>Cytophagia</taxon>
        <taxon>Cytophagales</taxon>
        <taxon>Hymenobacteraceae</taxon>
        <taxon>Hymenobacter</taxon>
    </lineage>
</organism>
<keyword evidence="2" id="KW-1185">Reference proteome</keyword>